<evidence type="ECO:0000256" key="2">
    <source>
        <dbReference type="ARBA" id="ARBA00022525"/>
    </source>
</evidence>
<evidence type="ECO:0000313" key="8">
    <source>
        <dbReference type="Proteomes" id="UP000507470"/>
    </source>
</evidence>
<evidence type="ECO:0000313" key="7">
    <source>
        <dbReference type="EMBL" id="CAC5367331.1"/>
    </source>
</evidence>
<dbReference type="SUPFAM" id="SSF50494">
    <property type="entry name" value="Trypsin-like serine proteases"/>
    <property type="match status" value="1"/>
</dbReference>
<gene>
    <name evidence="7" type="ORF">MCOR_7279</name>
</gene>
<dbReference type="OrthoDB" id="10061449at2759"/>
<evidence type="ECO:0000259" key="6">
    <source>
        <dbReference type="PROSITE" id="PS50240"/>
    </source>
</evidence>
<dbReference type="GO" id="GO:0006508">
    <property type="term" value="P:proteolysis"/>
    <property type="evidence" value="ECO:0007669"/>
    <property type="project" value="UniProtKB-KW"/>
</dbReference>
<dbReference type="GO" id="GO:0005576">
    <property type="term" value="C:extracellular region"/>
    <property type="evidence" value="ECO:0007669"/>
    <property type="project" value="UniProtKB-SubCell"/>
</dbReference>
<dbReference type="SMART" id="SM00020">
    <property type="entry name" value="Tryp_SPc"/>
    <property type="match status" value="1"/>
</dbReference>
<dbReference type="AlphaFoldDB" id="A0A6J8AFR1"/>
<feature type="chain" id="PRO_5026756058" evidence="5">
    <location>
        <begin position="17"/>
        <end position="282"/>
    </location>
</feature>
<keyword evidence="5" id="KW-0732">Signal</keyword>
<accession>A0A6J8AFR1</accession>
<name>A0A6J8AFR1_MYTCO</name>
<comment type="subcellular location">
    <subcellularLocation>
        <location evidence="1">Secreted</location>
    </subcellularLocation>
</comment>
<evidence type="ECO:0000256" key="1">
    <source>
        <dbReference type="ARBA" id="ARBA00004613"/>
    </source>
</evidence>
<dbReference type="GO" id="GO:0051604">
    <property type="term" value="P:protein maturation"/>
    <property type="evidence" value="ECO:0007669"/>
    <property type="project" value="UniProtKB-ARBA"/>
</dbReference>
<dbReference type="PROSITE" id="PS00134">
    <property type="entry name" value="TRYPSIN_HIS"/>
    <property type="match status" value="1"/>
</dbReference>
<keyword evidence="2" id="KW-0964">Secreted</keyword>
<keyword evidence="3" id="KW-1015">Disulfide bond</keyword>
<keyword evidence="4" id="KW-0720">Serine protease</keyword>
<feature type="domain" description="Peptidase S1" evidence="6">
    <location>
        <begin position="47"/>
        <end position="281"/>
    </location>
</feature>
<dbReference type="InterPro" id="IPR001254">
    <property type="entry name" value="Trypsin_dom"/>
</dbReference>
<protein>
    <submittedName>
        <fullName evidence="7">Trypsin beta,Trypsin delta/gamma-like protein CG30031,Trypsin alpha,Chymotrypsin-like serine proteinase</fullName>
    </submittedName>
</protein>
<dbReference type="InterPro" id="IPR009003">
    <property type="entry name" value="Peptidase_S1_PA"/>
</dbReference>
<evidence type="ECO:0000256" key="3">
    <source>
        <dbReference type="ARBA" id="ARBA00023157"/>
    </source>
</evidence>
<dbReference type="Gene3D" id="2.40.10.10">
    <property type="entry name" value="Trypsin-like serine proteases"/>
    <property type="match status" value="2"/>
</dbReference>
<evidence type="ECO:0000256" key="4">
    <source>
        <dbReference type="RuleBase" id="RU363034"/>
    </source>
</evidence>
<dbReference type="FunFam" id="2.40.10.10:FF:000047">
    <property type="entry name" value="Trypsin eta"/>
    <property type="match status" value="1"/>
</dbReference>
<feature type="signal peptide" evidence="5">
    <location>
        <begin position="1"/>
        <end position="16"/>
    </location>
</feature>
<dbReference type="GO" id="GO:0004252">
    <property type="term" value="F:serine-type endopeptidase activity"/>
    <property type="evidence" value="ECO:0007669"/>
    <property type="project" value="InterPro"/>
</dbReference>
<dbReference type="PRINTS" id="PR00722">
    <property type="entry name" value="CHYMOTRYPSIN"/>
</dbReference>
<reference evidence="7 8" key="1">
    <citation type="submission" date="2020-06" db="EMBL/GenBank/DDBJ databases">
        <authorList>
            <person name="Li R."/>
            <person name="Bekaert M."/>
        </authorList>
    </citation>
    <scope>NUCLEOTIDE SEQUENCE [LARGE SCALE GENOMIC DNA]</scope>
    <source>
        <strain evidence="8">wild</strain>
    </source>
</reference>
<dbReference type="PANTHER" id="PTHR24250:SF50">
    <property type="entry name" value="PEPTIDASE S1 DOMAIN-CONTAINING PROTEIN"/>
    <property type="match status" value="1"/>
</dbReference>
<dbReference type="InterPro" id="IPR001314">
    <property type="entry name" value="Peptidase_S1A"/>
</dbReference>
<dbReference type="PROSITE" id="PS00135">
    <property type="entry name" value="TRYPSIN_SER"/>
    <property type="match status" value="1"/>
</dbReference>
<dbReference type="InterPro" id="IPR033116">
    <property type="entry name" value="TRYPSIN_SER"/>
</dbReference>
<sequence length="282" mass="29974">MKTFVLFLTFGSAVCTQHIMQPGRELIKEIFSFSSEITDVDGFSSKIVGGSNADITTYPWQVSLQMRSGSGWYHICGGSIIDNNWIVTAAHCVDGSSANTLRIAAGMTKLSDTSRTVRSLARIIMHPNYSSSRPGYPNDIALLELSQSLTFGATMNKIAVPTTQDFTGSTCSLSGWGRLSGSGSSPDNLKDVQMTIISNSECSTRWASVTGAAINDGNICILESGKSACSGDSGGPMTCYSGNTPYLAGATSWGISTCSGDFPSVYARLTSFRSWISSYVSI</sequence>
<dbReference type="CDD" id="cd00190">
    <property type="entry name" value="Tryp_SPc"/>
    <property type="match status" value="1"/>
</dbReference>
<proteinExistence type="predicted"/>
<evidence type="ECO:0000256" key="5">
    <source>
        <dbReference type="SAM" id="SignalP"/>
    </source>
</evidence>
<keyword evidence="8" id="KW-1185">Reference proteome</keyword>
<dbReference type="InterPro" id="IPR043504">
    <property type="entry name" value="Peptidase_S1_PA_chymotrypsin"/>
</dbReference>
<dbReference type="EMBL" id="CACVKT020001359">
    <property type="protein sequence ID" value="CAC5367331.1"/>
    <property type="molecule type" value="Genomic_DNA"/>
</dbReference>
<organism evidence="7 8">
    <name type="scientific">Mytilus coruscus</name>
    <name type="common">Sea mussel</name>
    <dbReference type="NCBI Taxonomy" id="42192"/>
    <lineage>
        <taxon>Eukaryota</taxon>
        <taxon>Metazoa</taxon>
        <taxon>Spiralia</taxon>
        <taxon>Lophotrochozoa</taxon>
        <taxon>Mollusca</taxon>
        <taxon>Bivalvia</taxon>
        <taxon>Autobranchia</taxon>
        <taxon>Pteriomorphia</taxon>
        <taxon>Mytilida</taxon>
        <taxon>Mytiloidea</taxon>
        <taxon>Mytilidae</taxon>
        <taxon>Mytilinae</taxon>
        <taxon>Mytilus</taxon>
    </lineage>
</organism>
<dbReference type="Proteomes" id="UP000507470">
    <property type="component" value="Unassembled WGS sequence"/>
</dbReference>
<dbReference type="Pfam" id="PF00089">
    <property type="entry name" value="Trypsin"/>
    <property type="match status" value="1"/>
</dbReference>
<keyword evidence="4" id="KW-0378">Hydrolase</keyword>
<dbReference type="PANTHER" id="PTHR24250">
    <property type="entry name" value="CHYMOTRYPSIN-RELATED"/>
    <property type="match status" value="1"/>
</dbReference>
<dbReference type="PROSITE" id="PS50240">
    <property type="entry name" value="TRYPSIN_DOM"/>
    <property type="match status" value="1"/>
</dbReference>
<keyword evidence="4" id="KW-0645">Protease</keyword>
<dbReference type="InterPro" id="IPR018114">
    <property type="entry name" value="TRYPSIN_HIS"/>
</dbReference>